<gene>
    <name evidence="5" type="ORF">UW68_C0051G0008</name>
</gene>
<evidence type="ECO:0000259" key="4">
    <source>
        <dbReference type="Pfam" id="PF11967"/>
    </source>
</evidence>
<evidence type="ECO:0000256" key="3">
    <source>
        <dbReference type="ARBA" id="ARBA00023204"/>
    </source>
</evidence>
<dbReference type="Pfam" id="PF11967">
    <property type="entry name" value="RecO_N"/>
    <property type="match status" value="1"/>
</dbReference>
<organism evidence="5 6">
    <name type="scientific">Candidatus Collierbacteria bacterium GW2011_GWB1_44_6</name>
    <dbReference type="NCBI Taxonomy" id="1618384"/>
    <lineage>
        <taxon>Bacteria</taxon>
        <taxon>Candidatus Collieribacteriota</taxon>
    </lineage>
</organism>
<dbReference type="GO" id="GO:0006310">
    <property type="term" value="P:DNA recombination"/>
    <property type="evidence" value="ECO:0007669"/>
    <property type="project" value="UniProtKB-KW"/>
</dbReference>
<keyword evidence="2" id="KW-0233">DNA recombination</keyword>
<accession>A0A0G1LT20</accession>
<protein>
    <submittedName>
        <fullName evidence="5">Repair protein RecO protein</fullName>
    </submittedName>
</protein>
<evidence type="ECO:0000313" key="6">
    <source>
        <dbReference type="Proteomes" id="UP000034835"/>
    </source>
</evidence>
<dbReference type="PANTHER" id="PTHR33991">
    <property type="entry name" value="DNA REPAIR PROTEIN RECO"/>
    <property type="match status" value="1"/>
</dbReference>
<dbReference type="PANTHER" id="PTHR33991:SF1">
    <property type="entry name" value="DNA REPAIR PROTEIN RECO"/>
    <property type="match status" value="1"/>
</dbReference>
<evidence type="ECO:0000313" key="5">
    <source>
        <dbReference type="EMBL" id="KKT71982.1"/>
    </source>
</evidence>
<dbReference type="NCBIfam" id="TIGR00613">
    <property type="entry name" value="reco"/>
    <property type="match status" value="1"/>
</dbReference>
<dbReference type="Proteomes" id="UP000034835">
    <property type="component" value="Unassembled WGS sequence"/>
</dbReference>
<keyword evidence="1" id="KW-0227">DNA damage</keyword>
<dbReference type="InterPro" id="IPR012340">
    <property type="entry name" value="NA-bd_OB-fold"/>
</dbReference>
<dbReference type="GO" id="GO:0043590">
    <property type="term" value="C:bacterial nucleoid"/>
    <property type="evidence" value="ECO:0007669"/>
    <property type="project" value="TreeGrafter"/>
</dbReference>
<dbReference type="InterPro" id="IPR003717">
    <property type="entry name" value="RecO"/>
</dbReference>
<dbReference type="Gene3D" id="2.40.50.140">
    <property type="entry name" value="Nucleic acid-binding proteins"/>
    <property type="match status" value="1"/>
</dbReference>
<keyword evidence="3" id="KW-0234">DNA repair</keyword>
<proteinExistence type="predicted"/>
<dbReference type="SUPFAM" id="SSF50249">
    <property type="entry name" value="Nucleic acid-binding proteins"/>
    <property type="match status" value="1"/>
</dbReference>
<reference evidence="5 6" key="1">
    <citation type="journal article" date="2015" name="Nature">
        <title>rRNA introns, odd ribosomes, and small enigmatic genomes across a large radiation of phyla.</title>
        <authorList>
            <person name="Brown C.T."/>
            <person name="Hug L.A."/>
            <person name="Thomas B.C."/>
            <person name="Sharon I."/>
            <person name="Castelle C.J."/>
            <person name="Singh A."/>
            <person name="Wilkins M.J."/>
            <person name="Williams K.H."/>
            <person name="Banfield J.F."/>
        </authorList>
    </citation>
    <scope>NUCLEOTIDE SEQUENCE [LARGE SCALE GENOMIC DNA]</scope>
</reference>
<dbReference type="InterPro" id="IPR022572">
    <property type="entry name" value="DNA_rep/recomb_RecO_N"/>
</dbReference>
<evidence type="ECO:0000256" key="2">
    <source>
        <dbReference type="ARBA" id="ARBA00023172"/>
    </source>
</evidence>
<name>A0A0G1LT20_9BACT</name>
<feature type="domain" description="DNA replication/recombination mediator RecO N-terminal" evidence="4">
    <location>
        <begin position="1"/>
        <end position="80"/>
    </location>
</feature>
<comment type="caution">
    <text evidence="5">The sequence shown here is derived from an EMBL/GenBank/DDBJ whole genome shotgun (WGS) entry which is preliminary data.</text>
</comment>
<sequence length="179" mass="20205">MRQSYTDTGIVIRSVDSGEADKFVSIVSENHGLGNFVAKGARRLSSKKAPHLDMLNVVKYSVGRGESPRFLNQVESVSYFPGIKKDFSKIGLSLTISEILSNTLPQDVEDREIYLSFKSFLEALEYTKTKKETNSLGRRFGLFLMRHLGYPPPKFPDTDNLSGYFETLMSRKIISTDLH</sequence>
<evidence type="ECO:0000256" key="1">
    <source>
        <dbReference type="ARBA" id="ARBA00022763"/>
    </source>
</evidence>
<dbReference type="AlphaFoldDB" id="A0A0G1LT20"/>
<dbReference type="EMBL" id="LCJG01000051">
    <property type="protein sequence ID" value="KKT71982.1"/>
    <property type="molecule type" value="Genomic_DNA"/>
</dbReference>
<dbReference type="STRING" id="1618384.UW68_C0051G0008"/>
<dbReference type="GO" id="GO:0006302">
    <property type="term" value="P:double-strand break repair"/>
    <property type="evidence" value="ECO:0007669"/>
    <property type="project" value="TreeGrafter"/>
</dbReference>